<evidence type="ECO:0000256" key="2">
    <source>
        <dbReference type="SAM" id="SignalP"/>
    </source>
</evidence>
<dbReference type="Proteomes" id="UP000772618">
    <property type="component" value="Unassembled WGS sequence"/>
</dbReference>
<name>A0ABS5VSZ3_9BACT</name>
<gene>
    <name evidence="3" type="ORF">KK060_13510</name>
</gene>
<feature type="compositionally biased region" description="Basic residues" evidence="1">
    <location>
        <begin position="41"/>
        <end position="79"/>
    </location>
</feature>
<organism evidence="3 4">
    <name type="scientific">Chryseosolibacter indicus</name>
    <dbReference type="NCBI Taxonomy" id="2782351"/>
    <lineage>
        <taxon>Bacteria</taxon>
        <taxon>Pseudomonadati</taxon>
        <taxon>Bacteroidota</taxon>
        <taxon>Cytophagia</taxon>
        <taxon>Cytophagales</taxon>
        <taxon>Chryseotaleaceae</taxon>
        <taxon>Chryseosolibacter</taxon>
    </lineage>
</organism>
<feature type="region of interest" description="Disordered" evidence="1">
    <location>
        <begin position="30"/>
        <end position="79"/>
    </location>
</feature>
<evidence type="ECO:0000256" key="1">
    <source>
        <dbReference type="SAM" id="MobiDB-lite"/>
    </source>
</evidence>
<keyword evidence="2" id="KW-0732">Signal</keyword>
<feature type="chain" id="PRO_5045757381" evidence="2">
    <location>
        <begin position="25"/>
        <end position="79"/>
    </location>
</feature>
<evidence type="ECO:0000313" key="3">
    <source>
        <dbReference type="EMBL" id="MBT1704306.1"/>
    </source>
</evidence>
<evidence type="ECO:0000313" key="4">
    <source>
        <dbReference type="Proteomes" id="UP000772618"/>
    </source>
</evidence>
<accession>A0ABS5VSZ3</accession>
<protein>
    <submittedName>
        <fullName evidence="3">Uncharacterized protein</fullName>
    </submittedName>
</protein>
<comment type="caution">
    <text evidence="3">The sequence shown here is derived from an EMBL/GenBank/DDBJ whole genome shotgun (WGS) entry which is preliminary data.</text>
</comment>
<proteinExistence type="predicted"/>
<keyword evidence="4" id="KW-1185">Reference proteome</keyword>
<dbReference type="RefSeq" id="WP_254154265.1">
    <property type="nucleotide sequence ID" value="NZ_JAHESD010000029.1"/>
</dbReference>
<dbReference type="EMBL" id="JAHESD010000029">
    <property type="protein sequence ID" value="MBT1704306.1"/>
    <property type="molecule type" value="Genomic_DNA"/>
</dbReference>
<sequence length="79" mass="8765">MKNLKTIILLTGVLITAAVFNVSAQTRPHKTASAKAYYGQKPKKQKFKKKKSMTVSKHKPSKVTSAHVKRAATRRRSAS</sequence>
<feature type="signal peptide" evidence="2">
    <location>
        <begin position="1"/>
        <end position="24"/>
    </location>
</feature>
<reference evidence="3 4" key="1">
    <citation type="submission" date="2021-05" db="EMBL/GenBank/DDBJ databases">
        <title>A Polyphasic approach of four new species of the genus Ohtaekwangia: Ohtaekwangia histidinii sp. nov., Ohtaekwangia cretensis sp. nov., Ohtaekwangia indiensis sp. nov., Ohtaekwangia reichenbachii sp. nov. from diverse environment.</title>
        <authorList>
            <person name="Octaviana S."/>
        </authorList>
    </citation>
    <scope>NUCLEOTIDE SEQUENCE [LARGE SCALE GENOMIC DNA]</scope>
    <source>
        <strain evidence="3 4">PWU20</strain>
    </source>
</reference>